<dbReference type="EMBL" id="MU865963">
    <property type="protein sequence ID" value="KAK4445645.1"/>
    <property type="molecule type" value="Genomic_DNA"/>
</dbReference>
<feature type="region of interest" description="Disordered" evidence="1">
    <location>
        <begin position="117"/>
        <end position="140"/>
    </location>
</feature>
<dbReference type="PANTHER" id="PTHR38117">
    <property type="entry name" value="NACHT AND WD40 DOMAIN PROTEIN"/>
    <property type="match status" value="1"/>
</dbReference>
<evidence type="ECO:0000313" key="4">
    <source>
        <dbReference type="Proteomes" id="UP001321760"/>
    </source>
</evidence>
<dbReference type="Pfam" id="PF23155">
    <property type="entry name" value="DUF7053"/>
    <property type="match status" value="1"/>
</dbReference>
<reference evidence="3" key="1">
    <citation type="journal article" date="2023" name="Mol. Phylogenet. Evol.">
        <title>Genome-scale phylogeny and comparative genomics of the fungal order Sordariales.</title>
        <authorList>
            <person name="Hensen N."/>
            <person name="Bonometti L."/>
            <person name="Westerberg I."/>
            <person name="Brannstrom I.O."/>
            <person name="Guillou S."/>
            <person name="Cros-Aarteil S."/>
            <person name="Calhoun S."/>
            <person name="Haridas S."/>
            <person name="Kuo A."/>
            <person name="Mondo S."/>
            <person name="Pangilinan J."/>
            <person name="Riley R."/>
            <person name="LaButti K."/>
            <person name="Andreopoulos B."/>
            <person name="Lipzen A."/>
            <person name="Chen C."/>
            <person name="Yan M."/>
            <person name="Daum C."/>
            <person name="Ng V."/>
            <person name="Clum A."/>
            <person name="Steindorff A."/>
            <person name="Ohm R.A."/>
            <person name="Martin F."/>
            <person name="Silar P."/>
            <person name="Natvig D.O."/>
            <person name="Lalanne C."/>
            <person name="Gautier V."/>
            <person name="Ament-Velasquez S.L."/>
            <person name="Kruys A."/>
            <person name="Hutchinson M.I."/>
            <person name="Powell A.J."/>
            <person name="Barry K."/>
            <person name="Miller A.N."/>
            <person name="Grigoriev I.V."/>
            <person name="Debuchy R."/>
            <person name="Gladieux P."/>
            <person name="Hiltunen Thoren M."/>
            <person name="Johannesson H."/>
        </authorList>
    </citation>
    <scope>NUCLEOTIDE SEQUENCE</scope>
    <source>
        <strain evidence="3">PSN243</strain>
    </source>
</reference>
<feature type="compositionally biased region" description="Polar residues" evidence="1">
    <location>
        <begin position="187"/>
        <end position="202"/>
    </location>
</feature>
<evidence type="ECO:0000259" key="2">
    <source>
        <dbReference type="Pfam" id="PF23155"/>
    </source>
</evidence>
<reference evidence="3" key="2">
    <citation type="submission" date="2023-05" db="EMBL/GenBank/DDBJ databases">
        <authorList>
            <consortium name="Lawrence Berkeley National Laboratory"/>
            <person name="Steindorff A."/>
            <person name="Hensen N."/>
            <person name="Bonometti L."/>
            <person name="Westerberg I."/>
            <person name="Brannstrom I.O."/>
            <person name="Guillou S."/>
            <person name="Cros-Aarteil S."/>
            <person name="Calhoun S."/>
            <person name="Haridas S."/>
            <person name="Kuo A."/>
            <person name="Mondo S."/>
            <person name="Pangilinan J."/>
            <person name="Riley R."/>
            <person name="Labutti K."/>
            <person name="Andreopoulos B."/>
            <person name="Lipzen A."/>
            <person name="Chen C."/>
            <person name="Yanf M."/>
            <person name="Daum C."/>
            <person name="Ng V."/>
            <person name="Clum A."/>
            <person name="Ohm R."/>
            <person name="Martin F."/>
            <person name="Silar P."/>
            <person name="Natvig D."/>
            <person name="Lalanne C."/>
            <person name="Gautier V."/>
            <person name="Ament-Velasquez S.L."/>
            <person name="Kruys A."/>
            <person name="Hutchinson M.I."/>
            <person name="Powell A.J."/>
            <person name="Barry K."/>
            <person name="Miller A.N."/>
            <person name="Grigoriev I.V."/>
            <person name="Debuchy R."/>
            <person name="Gladieux P."/>
            <person name="Thoren M.H."/>
            <person name="Johannesson H."/>
        </authorList>
    </citation>
    <scope>NUCLEOTIDE SEQUENCE</scope>
    <source>
        <strain evidence="3">PSN243</strain>
    </source>
</reference>
<feature type="region of interest" description="Disordered" evidence="1">
    <location>
        <begin position="187"/>
        <end position="211"/>
    </location>
</feature>
<name>A0AAV9GB27_9PEZI</name>
<evidence type="ECO:0000256" key="1">
    <source>
        <dbReference type="SAM" id="MobiDB-lite"/>
    </source>
</evidence>
<sequence>MSFTAVTKVPLPAHVPRDSAITLLQTYRPLIEANPHLVSYERRSVGIHEVVDDPFFRDDGQRLQAFNVYQRITIIPGVGSWATKDVVVTGVFQSVKNGCRCRADASGGVTVRSRYEIRRRGEVPDSTGKPEPPPGPGDGDYELVEIAEVSCGALVKPFVRHSFSTSHNEILQRVMDEVVQKYEAQMTGSTYERPRPTTTHSNSRGEHHPYHNLLGTSFKVVTYNL</sequence>
<organism evidence="3 4">
    <name type="scientific">Podospora aff. communis PSN243</name>
    <dbReference type="NCBI Taxonomy" id="3040156"/>
    <lineage>
        <taxon>Eukaryota</taxon>
        <taxon>Fungi</taxon>
        <taxon>Dikarya</taxon>
        <taxon>Ascomycota</taxon>
        <taxon>Pezizomycotina</taxon>
        <taxon>Sordariomycetes</taxon>
        <taxon>Sordariomycetidae</taxon>
        <taxon>Sordariales</taxon>
        <taxon>Podosporaceae</taxon>
        <taxon>Podospora</taxon>
    </lineage>
</organism>
<gene>
    <name evidence="3" type="ORF">QBC34DRAFT_451202</name>
</gene>
<comment type="caution">
    <text evidence="3">The sequence shown here is derived from an EMBL/GenBank/DDBJ whole genome shotgun (WGS) entry which is preliminary data.</text>
</comment>
<feature type="domain" description="DUF7053" evidence="2">
    <location>
        <begin position="6"/>
        <end position="178"/>
    </location>
</feature>
<dbReference type="InterPro" id="IPR055481">
    <property type="entry name" value="DUF7053"/>
</dbReference>
<protein>
    <recommendedName>
        <fullName evidence="2">DUF7053 domain-containing protein</fullName>
    </recommendedName>
</protein>
<keyword evidence="4" id="KW-1185">Reference proteome</keyword>
<accession>A0AAV9GB27</accession>
<dbReference type="PANTHER" id="PTHR38117:SF1">
    <property type="entry name" value="DUF3074 DOMAIN-CONTAINING PROTEIN"/>
    <property type="match status" value="1"/>
</dbReference>
<proteinExistence type="predicted"/>
<dbReference type="Proteomes" id="UP001321760">
    <property type="component" value="Unassembled WGS sequence"/>
</dbReference>
<evidence type="ECO:0000313" key="3">
    <source>
        <dbReference type="EMBL" id="KAK4445645.1"/>
    </source>
</evidence>
<dbReference type="AlphaFoldDB" id="A0AAV9GB27"/>